<evidence type="ECO:0000256" key="4">
    <source>
        <dbReference type="SAM" id="SignalP"/>
    </source>
</evidence>
<keyword evidence="2" id="KW-0325">Glycoprotein</keyword>
<dbReference type="GO" id="GO:0032222">
    <property type="term" value="P:regulation of synaptic transmission, cholinergic"/>
    <property type="evidence" value="ECO:0007669"/>
    <property type="project" value="InterPro"/>
</dbReference>
<keyword evidence="3" id="KW-1133">Transmembrane helix</keyword>
<name>A0A9D4DT85_DREPO</name>
<keyword evidence="3" id="KW-0812">Transmembrane</keyword>
<accession>A0A9D4DT85</accession>
<dbReference type="EMBL" id="JAIWYP010000010">
    <property type="protein sequence ID" value="KAH3754200.1"/>
    <property type="molecule type" value="Genomic_DNA"/>
</dbReference>
<evidence type="ECO:0000313" key="6">
    <source>
        <dbReference type="Proteomes" id="UP000828390"/>
    </source>
</evidence>
<proteinExistence type="predicted"/>
<dbReference type="InterPro" id="IPR031424">
    <property type="entry name" value="QVR-like"/>
</dbReference>
<evidence type="ECO:0000313" key="5">
    <source>
        <dbReference type="EMBL" id="KAH3754200.1"/>
    </source>
</evidence>
<keyword evidence="6" id="KW-1185">Reference proteome</keyword>
<feature type="chain" id="PRO_5039028806" description="Protein quiver" evidence="4">
    <location>
        <begin position="22"/>
        <end position="124"/>
    </location>
</feature>
<dbReference type="InterPro" id="IPR050975">
    <property type="entry name" value="Sleep_regulator"/>
</dbReference>
<comment type="caution">
    <text evidence="5">The sequence shown here is derived from an EMBL/GenBank/DDBJ whole genome shotgun (WGS) entry which is preliminary data.</text>
</comment>
<dbReference type="AlphaFoldDB" id="A0A9D4DT85"/>
<keyword evidence="3" id="KW-0472">Membrane</keyword>
<evidence type="ECO:0008006" key="7">
    <source>
        <dbReference type="Google" id="ProtNLM"/>
    </source>
</evidence>
<feature type="signal peptide" evidence="4">
    <location>
        <begin position="1"/>
        <end position="21"/>
    </location>
</feature>
<dbReference type="Pfam" id="PF17064">
    <property type="entry name" value="QVR"/>
    <property type="match status" value="1"/>
</dbReference>
<protein>
    <recommendedName>
        <fullName evidence="7">Protein quiver</fullName>
    </recommendedName>
</protein>
<reference evidence="5" key="2">
    <citation type="submission" date="2020-11" db="EMBL/GenBank/DDBJ databases">
        <authorList>
            <person name="McCartney M.A."/>
            <person name="Auch B."/>
            <person name="Kono T."/>
            <person name="Mallez S."/>
            <person name="Becker A."/>
            <person name="Gohl D.M."/>
            <person name="Silverstein K.A.T."/>
            <person name="Koren S."/>
            <person name="Bechman K.B."/>
            <person name="Herman A."/>
            <person name="Abrahante J.E."/>
            <person name="Garbe J."/>
        </authorList>
    </citation>
    <scope>NUCLEOTIDE SEQUENCE</scope>
    <source>
        <strain evidence="5">Duluth1</strain>
        <tissue evidence="5">Whole animal</tissue>
    </source>
</reference>
<keyword evidence="1 4" id="KW-0732">Signal</keyword>
<evidence type="ECO:0000256" key="1">
    <source>
        <dbReference type="ARBA" id="ARBA00022729"/>
    </source>
</evidence>
<feature type="transmembrane region" description="Helical" evidence="3">
    <location>
        <begin position="101"/>
        <end position="121"/>
    </location>
</feature>
<evidence type="ECO:0000256" key="2">
    <source>
        <dbReference type="ARBA" id="ARBA00023180"/>
    </source>
</evidence>
<dbReference type="GO" id="GO:0030431">
    <property type="term" value="P:sleep"/>
    <property type="evidence" value="ECO:0007669"/>
    <property type="project" value="InterPro"/>
</dbReference>
<dbReference type="PANTHER" id="PTHR33562">
    <property type="entry name" value="ATILLA, ISOFORM B-RELATED-RELATED"/>
    <property type="match status" value="1"/>
</dbReference>
<dbReference type="Proteomes" id="UP000828390">
    <property type="component" value="Unassembled WGS sequence"/>
</dbReference>
<organism evidence="5 6">
    <name type="scientific">Dreissena polymorpha</name>
    <name type="common">Zebra mussel</name>
    <name type="synonym">Mytilus polymorpha</name>
    <dbReference type="NCBI Taxonomy" id="45954"/>
    <lineage>
        <taxon>Eukaryota</taxon>
        <taxon>Metazoa</taxon>
        <taxon>Spiralia</taxon>
        <taxon>Lophotrochozoa</taxon>
        <taxon>Mollusca</taxon>
        <taxon>Bivalvia</taxon>
        <taxon>Autobranchia</taxon>
        <taxon>Heteroconchia</taxon>
        <taxon>Euheterodonta</taxon>
        <taxon>Imparidentia</taxon>
        <taxon>Neoheterodontei</taxon>
        <taxon>Myida</taxon>
        <taxon>Dreissenoidea</taxon>
        <taxon>Dreissenidae</taxon>
        <taxon>Dreissena</taxon>
    </lineage>
</organism>
<evidence type="ECO:0000256" key="3">
    <source>
        <dbReference type="SAM" id="Phobius"/>
    </source>
</evidence>
<gene>
    <name evidence="5" type="ORF">DPMN_188863</name>
</gene>
<sequence>MKMKLCGIFVLLVCCAGFCGAIRCYVCSTISTSNCADTFNPIGIVQEDNCVGCLKLKGKQVGIQLIDRSCLPLSSPVSGCTSGSQHGFDAAACHCSTDLCNSATCSTAIFTIIVIPLVMLLKYL</sequence>
<reference evidence="5" key="1">
    <citation type="journal article" date="2019" name="bioRxiv">
        <title>The Genome of the Zebra Mussel, Dreissena polymorpha: A Resource for Invasive Species Research.</title>
        <authorList>
            <person name="McCartney M.A."/>
            <person name="Auch B."/>
            <person name="Kono T."/>
            <person name="Mallez S."/>
            <person name="Zhang Y."/>
            <person name="Obille A."/>
            <person name="Becker A."/>
            <person name="Abrahante J.E."/>
            <person name="Garbe J."/>
            <person name="Badalamenti J.P."/>
            <person name="Herman A."/>
            <person name="Mangelson H."/>
            <person name="Liachko I."/>
            <person name="Sullivan S."/>
            <person name="Sone E.D."/>
            <person name="Koren S."/>
            <person name="Silverstein K.A.T."/>
            <person name="Beckman K.B."/>
            <person name="Gohl D.M."/>
        </authorList>
    </citation>
    <scope>NUCLEOTIDE SEQUENCE</scope>
    <source>
        <strain evidence="5">Duluth1</strain>
        <tissue evidence="5">Whole animal</tissue>
    </source>
</reference>